<organism evidence="16 17">
    <name type="scientific">Sphagnum jensenii</name>
    <dbReference type="NCBI Taxonomy" id="128206"/>
    <lineage>
        <taxon>Eukaryota</taxon>
        <taxon>Viridiplantae</taxon>
        <taxon>Streptophyta</taxon>
        <taxon>Embryophyta</taxon>
        <taxon>Bryophyta</taxon>
        <taxon>Sphagnophytina</taxon>
        <taxon>Sphagnopsida</taxon>
        <taxon>Sphagnales</taxon>
        <taxon>Sphagnaceae</taxon>
        <taxon>Sphagnum</taxon>
    </lineage>
</organism>
<dbReference type="Pfam" id="PF07731">
    <property type="entry name" value="Cu-oxidase_2"/>
    <property type="match status" value="1"/>
</dbReference>
<reference evidence="16" key="1">
    <citation type="submission" date="2024-03" db="EMBL/GenBank/DDBJ databases">
        <authorList>
            <consortium name="ELIXIR-Norway"/>
            <consortium name="Elixir Norway"/>
        </authorList>
    </citation>
    <scope>NUCLEOTIDE SEQUENCE</scope>
</reference>
<gene>
    <name evidence="16" type="ORF">CSSPJE1EN2_LOCUS7773</name>
</gene>
<comment type="cofactor">
    <cofactor evidence="1">
        <name>Cu cation</name>
        <dbReference type="ChEBI" id="CHEBI:23378"/>
    </cofactor>
</comment>
<evidence type="ECO:0000256" key="7">
    <source>
        <dbReference type="ARBA" id="ARBA00022525"/>
    </source>
</evidence>
<name>A0ABP1AQI6_9BRYO</name>
<keyword evidence="7" id="KW-0964">Secreted</keyword>
<dbReference type="InterPro" id="IPR002355">
    <property type="entry name" value="Cu_oxidase_Cu_BS"/>
</dbReference>
<evidence type="ECO:0000256" key="12">
    <source>
        <dbReference type="ARBA" id="ARBA00048908"/>
    </source>
</evidence>
<evidence type="ECO:0000259" key="15">
    <source>
        <dbReference type="Pfam" id="PF07732"/>
    </source>
</evidence>
<evidence type="ECO:0000256" key="10">
    <source>
        <dbReference type="ARBA" id="ARBA00023008"/>
    </source>
</evidence>
<evidence type="ECO:0000256" key="5">
    <source>
        <dbReference type="ARBA" id="ARBA00012301"/>
    </source>
</evidence>
<evidence type="ECO:0000259" key="14">
    <source>
        <dbReference type="Pfam" id="PF07731"/>
    </source>
</evidence>
<evidence type="ECO:0000256" key="6">
    <source>
        <dbReference type="ARBA" id="ARBA00022095"/>
    </source>
</evidence>
<evidence type="ECO:0000313" key="16">
    <source>
        <dbReference type="EMBL" id="CAK9864778.1"/>
    </source>
</evidence>
<keyword evidence="17" id="KW-1185">Reference proteome</keyword>
<dbReference type="InterPro" id="IPR045087">
    <property type="entry name" value="Cu-oxidase_fam"/>
</dbReference>
<keyword evidence="11" id="KW-1015">Disulfide bond</keyword>
<dbReference type="Pfam" id="PF07732">
    <property type="entry name" value="Cu-oxidase_3"/>
    <property type="match status" value="1"/>
</dbReference>
<feature type="domain" description="Plastocyanin-like" evidence="13">
    <location>
        <begin position="180"/>
        <end position="345"/>
    </location>
</feature>
<comment type="subcellular location">
    <subcellularLocation>
        <location evidence="2">Secreted</location>
    </subcellularLocation>
</comment>
<comment type="similarity">
    <text evidence="3">Belongs to the multicopper oxidase family.</text>
</comment>
<dbReference type="InterPro" id="IPR034267">
    <property type="entry name" value="CuRO_3_AAO"/>
</dbReference>
<dbReference type="InterPro" id="IPR033138">
    <property type="entry name" value="Cu_oxidase_CS"/>
</dbReference>
<evidence type="ECO:0000256" key="2">
    <source>
        <dbReference type="ARBA" id="ARBA00004613"/>
    </source>
</evidence>
<dbReference type="InterPro" id="IPR011707">
    <property type="entry name" value="Cu-oxidase-like_N"/>
</dbReference>
<evidence type="ECO:0000256" key="4">
    <source>
        <dbReference type="ARBA" id="ARBA00011473"/>
    </source>
</evidence>
<dbReference type="PANTHER" id="PTHR11709:SF394">
    <property type="entry name" value="FI03373P-RELATED"/>
    <property type="match status" value="1"/>
</dbReference>
<dbReference type="InterPro" id="IPR017760">
    <property type="entry name" value="L-ascorbate_oxidase_pln"/>
</dbReference>
<comment type="catalytic activity">
    <reaction evidence="12">
        <text>4 L-ascorbate + O2 = 4 monodehydro-L-ascorbate radical + 2 H2O</text>
        <dbReference type="Rhea" id="RHEA:30243"/>
        <dbReference type="ChEBI" id="CHEBI:15377"/>
        <dbReference type="ChEBI" id="CHEBI:15379"/>
        <dbReference type="ChEBI" id="CHEBI:38290"/>
        <dbReference type="ChEBI" id="CHEBI:59513"/>
        <dbReference type="EC" id="1.10.3.3"/>
    </reaction>
</comment>
<evidence type="ECO:0000256" key="9">
    <source>
        <dbReference type="ARBA" id="ARBA00023002"/>
    </source>
</evidence>
<feature type="domain" description="Plastocyanin-like" evidence="15">
    <location>
        <begin position="58"/>
        <end position="165"/>
    </location>
</feature>
<dbReference type="PROSITE" id="PS00080">
    <property type="entry name" value="MULTICOPPER_OXIDASE2"/>
    <property type="match status" value="1"/>
</dbReference>
<dbReference type="InterPro" id="IPR011706">
    <property type="entry name" value="Cu-oxidase_C"/>
</dbReference>
<dbReference type="EMBL" id="OZ023715">
    <property type="protein sequence ID" value="CAK9864778.1"/>
    <property type="molecule type" value="Genomic_DNA"/>
</dbReference>
<dbReference type="SUPFAM" id="SSF49503">
    <property type="entry name" value="Cupredoxins"/>
    <property type="match status" value="3"/>
</dbReference>
<dbReference type="InterPro" id="IPR001117">
    <property type="entry name" value="Cu-oxidase_2nd"/>
</dbReference>
<comment type="subunit">
    <text evidence="4">Dimer.</text>
</comment>
<dbReference type="CDD" id="cd13893">
    <property type="entry name" value="CuRO_3_AAO"/>
    <property type="match status" value="1"/>
</dbReference>
<evidence type="ECO:0000256" key="3">
    <source>
        <dbReference type="ARBA" id="ARBA00010609"/>
    </source>
</evidence>
<feature type="domain" description="Plastocyanin-like" evidence="14">
    <location>
        <begin position="457"/>
        <end position="582"/>
    </location>
</feature>
<dbReference type="InterPro" id="IPR008972">
    <property type="entry name" value="Cupredoxin"/>
</dbReference>
<evidence type="ECO:0000256" key="8">
    <source>
        <dbReference type="ARBA" id="ARBA00022723"/>
    </source>
</evidence>
<keyword evidence="8" id="KW-0479">Metal-binding</keyword>
<dbReference type="EC" id="1.10.3.3" evidence="5"/>
<evidence type="ECO:0000256" key="11">
    <source>
        <dbReference type="ARBA" id="ARBA00023157"/>
    </source>
</evidence>
<dbReference type="PANTHER" id="PTHR11709">
    <property type="entry name" value="MULTI-COPPER OXIDASE"/>
    <property type="match status" value="1"/>
</dbReference>
<protein>
    <recommendedName>
        <fullName evidence="6">L-ascorbate oxidase</fullName>
        <ecNumber evidence="5">1.10.3.3</ecNumber>
    </recommendedName>
</protein>
<evidence type="ECO:0000256" key="1">
    <source>
        <dbReference type="ARBA" id="ARBA00001935"/>
    </source>
</evidence>
<evidence type="ECO:0000313" key="17">
    <source>
        <dbReference type="Proteomes" id="UP001497522"/>
    </source>
</evidence>
<dbReference type="Pfam" id="PF00394">
    <property type="entry name" value="Cu-oxidase"/>
    <property type="match status" value="1"/>
</dbReference>
<keyword evidence="10" id="KW-0186">Copper</keyword>
<dbReference type="NCBIfam" id="TIGR03388">
    <property type="entry name" value="ascorbase"/>
    <property type="match status" value="1"/>
</dbReference>
<proteinExistence type="inferred from homology"/>
<dbReference type="Proteomes" id="UP001497522">
    <property type="component" value="Chromosome 14"/>
</dbReference>
<sequence length="603" mass="66144">MQQGEVHRSYSGLVVLLRLRIAVLSLVAVLLAAALGGEQAAVQAAVVKYDWTVDYLFAAPDCVERLIIAINGQFPSPTIHAVQGDTVVVNLKNNLPTEGVTIHWHGISQKGTPFSDGAAFVSQCPINPGEIFTYKFVVDKSGTYFYHGHFGMQRAAGLFGSLIVSLPPGEKEPFSYDGEFSLLLTDWYHKSIYLQELGLSSIPFKFVGEPQSLLIQGRGKYNCSLDLCPVGSPDCLQCNASANAACAAPFVLPVQPGKTYRLRLSSPAILSSLNFKIENHNMTVVVADSHYVEPFVVDNLDIYPGQSYSVLITANQEPTRNYWVGLNVRGRLPATPTGLAVLQYLPSNSSSGLRLPPTPAPKSPVWNDFAVTVAQAEKYAAKTGLAYSAPPAKSHRLLIFLNTQNTIDGHIRWAINNISYVPTATPVLAAFKFKLWKAFEQTPPPDRPPPSYNHLDIYATPNANSSHARYGNGVYVFKLGDVVDVVIQNTNTLNPNNSEIHSWHLHGHSFWVLGYGKGVFDPQTDPAQKYNLVNPPLRNTVAVFPYGWVAIRFIADNPGAWPFHCHIEPHFFMGMGTVFAEGIHKLPHIPSETLGCGLTKPNW</sequence>
<evidence type="ECO:0000259" key="13">
    <source>
        <dbReference type="Pfam" id="PF00394"/>
    </source>
</evidence>
<dbReference type="PROSITE" id="PS00079">
    <property type="entry name" value="MULTICOPPER_OXIDASE1"/>
    <property type="match status" value="1"/>
</dbReference>
<accession>A0ABP1AQI6</accession>
<keyword evidence="9" id="KW-0560">Oxidoreductase</keyword>
<dbReference type="Gene3D" id="2.60.40.420">
    <property type="entry name" value="Cupredoxins - blue copper proteins"/>
    <property type="match status" value="3"/>
</dbReference>